<proteinExistence type="predicted"/>
<reference evidence="4 5" key="1">
    <citation type="submission" date="2023-08" db="EMBL/GenBank/DDBJ databases">
        <title>Black Yeasts Isolated from many extreme environments.</title>
        <authorList>
            <person name="Coleine C."/>
            <person name="Stajich J.E."/>
            <person name="Selbmann L."/>
        </authorList>
    </citation>
    <scope>NUCLEOTIDE SEQUENCE [LARGE SCALE GENOMIC DNA]</scope>
    <source>
        <strain evidence="4 5">CCFEE 536</strain>
    </source>
</reference>
<name>A0ABR0LHY1_9PEZI</name>
<keyword evidence="5" id="KW-1185">Reference proteome</keyword>
<feature type="domain" description="Glucosidase 2 subunit beta-like" evidence="3">
    <location>
        <begin position="81"/>
        <end position="135"/>
    </location>
</feature>
<sequence length="136" mass="15335">ADADNGIQWEEWESTTEEESDTDVLYKLEEYLPAPLRKWVDHKLRDLRVLLIENGILAAPKNAADGSNTSEVKAVTSARNRLNAAQTELNNARNDLTTHRDDLTTDYGPSDVFRALKGQCISTDSGEYTYELCWLT</sequence>
<feature type="region of interest" description="Disordered" evidence="2">
    <location>
        <begin position="1"/>
        <end position="20"/>
    </location>
</feature>
<evidence type="ECO:0000256" key="1">
    <source>
        <dbReference type="SAM" id="Coils"/>
    </source>
</evidence>
<accession>A0ABR0LHY1</accession>
<feature type="compositionally biased region" description="Acidic residues" evidence="2">
    <location>
        <begin position="10"/>
        <end position="20"/>
    </location>
</feature>
<dbReference type="Pfam" id="PF13015">
    <property type="entry name" value="PRKCSH_1"/>
    <property type="match status" value="1"/>
</dbReference>
<protein>
    <recommendedName>
        <fullName evidence="3">Glucosidase 2 subunit beta-like domain-containing protein</fullName>
    </recommendedName>
</protein>
<dbReference type="InterPro" id="IPR036607">
    <property type="entry name" value="PRKCSH"/>
</dbReference>
<evidence type="ECO:0000313" key="5">
    <source>
        <dbReference type="Proteomes" id="UP001357485"/>
    </source>
</evidence>
<comment type="caution">
    <text evidence="4">The sequence shown here is derived from an EMBL/GenBank/DDBJ whole genome shotgun (WGS) entry which is preliminary data.</text>
</comment>
<evidence type="ECO:0000259" key="3">
    <source>
        <dbReference type="Pfam" id="PF13015"/>
    </source>
</evidence>
<organism evidence="4 5">
    <name type="scientific">Cryomyces antarcticus</name>
    <dbReference type="NCBI Taxonomy" id="329879"/>
    <lineage>
        <taxon>Eukaryota</taxon>
        <taxon>Fungi</taxon>
        <taxon>Dikarya</taxon>
        <taxon>Ascomycota</taxon>
        <taxon>Pezizomycotina</taxon>
        <taxon>Dothideomycetes</taxon>
        <taxon>Dothideomycetes incertae sedis</taxon>
        <taxon>Cryomyces</taxon>
    </lineage>
</organism>
<dbReference type="EMBL" id="JAVRRA010020235">
    <property type="protein sequence ID" value="KAK5170040.1"/>
    <property type="molecule type" value="Genomic_DNA"/>
</dbReference>
<dbReference type="Proteomes" id="UP001357485">
    <property type="component" value="Unassembled WGS sequence"/>
</dbReference>
<feature type="non-terminal residue" evidence="4">
    <location>
        <position position="136"/>
    </location>
</feature>
<evidence type="ECO:0000313" key="4">
    <source>
        <dbReference type="EMBL" id="KAK5170040.1"/>
    </source>
</evidence>
<feature type="coiled-coil region" evidence="1">
    <location>
        <begin position="75"/>
        <end position="102"/>
    </location>
</feature>
<feature type="non-terminal residue" evidence="4">
    <location>
        <position position="1"/>
    </location>
</feature>
<gene>
    <name evidence="4" type="ORF">LTR16_011846</name>
</gene>
<keyword evidence="1" id="KW-0175">Coiled coil</keyword>
<evidence type="ECO:0000256" key="2">
    <source>
        <dbReference type="SAM" id="MobiDB-lite"/>
    </source>
</evidence>